<dbReference type="GO" id="GO:0003723">
    <property type="term" value="F:RNA binding"/>
    <property type="evidence" value="ECO:0007669"/>
    <property type="project" value="TreeGrafter"/>
</dbReference>
<comment type="caution">
    <text evidence="6">The sequence shown here is derived from an EMBL/GenBank/DDBJ whole genome shotgun (WGS) entry which is preliminary data.</text>
</comment>
<dbReference type="InterPro" id="IPR022947">
    <property type="entry name" value="Ribosomal_eL18_arc"/>
</dbReference>
<dbReference type="InterPro" id="IPR001196">
    <property type="entry name" value="Ribosomal_uL15_CS"/>
</dbReference>
<name>A0A484F5S7_9EURY</name>
<dbReference type="OrthoDB" id="11309at2157"/>
<accession>A0A484F5S7</accession>
<dbReference type="AlphaFoldDB" id="A0A484F5S7"/>
<evidence type="ECO:0000313" key="7">
    <source>
        <dbReference type="Proteomes" id="UP000294855"/>
    </source>
</evidence>
<reference evidence="6 7" key="1">
    <citation type="submission" date="2019-03" db="EMBL/GenBank/DDBJ databases">
        <title>Genomic Encyclopedia of Type Strains, Phase IV (KMG-IV): sequencing the most valuable type-strain genomes for metagenomic binning, comparative biology and taxonomic classification.</title>
        <authorList>
            <person name="Goeker M."/>
        </authorList>
    </citation>
    <scope>NUCLEOTIDE SEQUENCE [LARGE SCALE GENOMIC DNA]</scope>
    <source>
        <strain evidence="6 7">DSM 13328</strain>
    </source>
</reference>
<gene>
    <name evidence="4" type="primary">rpl18e</name>
    <name evidence="6" type="ORF">C7391_1472</name>
</gene>
<dbReference type="InterPro" id="IPR021131">
    <property type="entry name" value="Ribosomal_uL15/eL18"/>
</dbReference>
<organism evidence="6 7">
    <name type="scientific">Methanimicrococcus blatticola</name>
    <dbReference type="NCBI Taxonomy" id="91560"/>
    <lineage>
        <taxon>Archaea</taxon>
        <taxon>Methanobacteriati</taxon>
        <taxon>Methanobacteriota</taxon>
        <taxon>Stenosarchaea group</taxon>
        <taxon>Methanomicrobia</taxon>
        <taxon>Methanosarcinales</taxon>
        <taxon>Methanosarcinaceae</taxon>
        <taxon>Methanimicrococcus</taxon>
    </lineage>
</organism>
<dbReference type="GO" id="GO:0022625">
    <property type="term" value="C:cytosolic large ribosomal subunit"/>
    <property type="evidence" value="ECO:0007669"/>
    <property type="project" value="TreeGrafter"/>
</dbReference>
<dbReference type="Pfam" id="PF00828">
    <property type="entry name" value="Ribosomal_L27A"/>
    <property type="match status" value="1"/>
</dbReference>
<dbReference type="InterPro" id="IPR036227">
    <property type="entry name" value="Ribosomal_uL15/eL18_sf"/>
</dbReference>
<dbReference type="SUPFAM" id="SSF52080">
    <property type="entry name" value="Ribosomal proteins L15p and L18e"/>
    <property type="match status" value="1"/>
</dbReference>
<dbReference type="HAMAP" id="MF_00329">
    <property type="entry name" value="Ribosomal_eL18"/>
    <property type="match status" value="1"/>
</dbReference>
<dbReference type="GO" id="GO:0003735">
    <property type="term" value="F:structural constituent of ribosome"/>
    <property type="evidence" value="ECO:0007669"/>
    <property type="project" value="InterPro"/>
</dbReference>
<dbReference type="Gene3D" id="3.100.10.10">
    <property type="match status" value="1"/>
</dbReference>
<evidence type="ECO:0000313" key="6">
    <source>
        <dbReference type="EMBL" id="TDQ67918.1"/>
    </source>
</evidence>
<dbReference type="EMBL" id="SNYS01000010">
    <property type="protein sequence ID" value="TDQ67918.1"/>
    <property type="molecule type" value="Genomic_DNA"/>
</dbReference>
<dbReference type="GO" id="GO:0006412">
    <property type="term" value="P:translation"/>
    <property type="evidence" value="ECO:0007669"/>
    <property type="project" value="UniProtKB-UniRule"/>
</dbReference>
<keyword evidence="2 4" id="KW-0689">Ribosomal protein</keyword>
<dbReference type="Proteomes" id="UP000294855">
    <property type="component" value="Unassembled WGS sequence"/>
</dbReference>
<keyword evidence="7" id="KW-1185">Reference proteome</keyword>
<evidence type="ECO:0000256" key="3">
    <source>
        <dbReference type="ARBA" id="ARBA00023274"/>
    </source>
</evidence>
<sequence>MGKRTLVKLSRKTNPRMINLILTLKSASTENDAPIWAAIAKKLENPSRNYADVNLSQINRHAKENDVLLVPGKVLGAGDVTFPVTVAALNFSVGAFEKITAAGGTCVRIEDIIEENPTGSGIRIFQ</sequence>
<dbReference type="PROSITE" id="PS00475">
    <property type="entry name" value="RIBOSOMAL_L15"/>
    <property type="match status" value="1"/>
</dbReference>
<dbReference type="InterPro" id="IPR000039">
    <property type="entry name" value="Ribosomal_eL18"/>
</dbReference>
<dbReference type="PANTHER" id="PTHR10934:SF2">
    <property type="entry name" value="LARGE RIBOSOMAL SUBUNIT PROTEIN EL18"/>
    <property type="match status" value="1"/>
</dbReference>
<dbReference type="RefSeq" id="WP_133517913.1">
    <property type="nucleotide sequence ID" value="NZ_JAHDUW010000001.1"/>
</dbReference>
<protein>
    <recommendedName>
        <fullName evidence="4">Large ribosomal subunit protein eL18</fullName>
    </recommendedName>
</protein>
<evidence type="ECO:0000259" key="5">
    <source>
        <dbReference type="Pfam" id="PF00828"/>
    </source>
</evidence>
<dbReference type="PANTHER" id="PTHR10934">
    <property type="entry name" value="60S RIBOSOMAL PROTEIN L18"/>
    <property type="match status" value="1"/>
</dbReference>
<feature type="domain" description="Large ribosomal subunit protein uL15/eL18" evidence="5">
    <location>
        <begin position="38"/>
        <end position="107"/>
    </location>
</feature>
<dbReference type="NCBIfam" id="NF003079">
    <property type="entry name" value="PRK04005.1"/>
    <property type="match status" value="1"/>
</dbReference>
<keyword evidence="3 4" id="KW-0687">Ribonucleoprotein</keyword>
<evidence type="ECO:0000256" key="2">
    <source>
        <dbReference type="ARBA" id="ARBA00022980"/>
    </source>
</evidence>
<comment type="similarity">
    <text evidence="1 4">Belongs to the eukaryotic ribosomal protein eL18 family.</text>
</comment>
<evidence type="ECO:0000256" key="1">
    <source>
        <dbReference type="ARBA" id="ARBA00006815"/>
    </source>
</evidence>
<proteinExistence type="inferred from homology"/>
<evidence type="ECO:0000256" key="4">
    <source>
        <dbReference type="HAMAP-Rule" id="MF_00329"/>
    </source>
</evidence>